<feature type="domain" description="PAS" evidence="23">
    <location>
        <begin position="263"/>
        <end position="337"/>
    </location>
</feature>
<dbReference type="SMART" id="SM00073">
    <property type="entry name" value="HPT"/>
    <property type="match status" value="1"/>
</dbReference>
<keyword evidence="8 20" id="KW-0812">Transmembrane</keyword>
<keyword evidence="6 19" id="KW-0597">Phosphoprotein</keyword>
<feature type="transmembrane region" description="Helical" evidence="20">
    <location>
        <begin position="12"/>
        <end position="33"/>
    </location>
</feature>
<keyword evidence="13" id="KW-0902">Two-component regulatory system</keyword>
<dbReference type="InterPro" id="IPR035965">
    <property type="entry name" value="PAS-like_dom_sf"/>
</dbReference>
<evidence type="ECO:0000256" key="3">
    <source>
        <dbReference type="ARBA" id="ARBA00006402"/>
    </source>
</evidence>
<dbReference type="InterPro" id="IPR036890">
    <property type="entry name" value="HATPase_C_sf"/>
</dbReference>
<dbReference type="Proteomes" id="UP000502706">
    <property type="component" value="Chromosome"/>
</dbReference>
<evidence type="ECO:0000259" key="22">
    <source>
        <dbReference type="PROSITE" id="PS50110"/>
    </source>
</evidence>
<sequence length="1182" mass="126610">MHHAEIAASWDWRLVALSYVIAVIASYTALDLAGRVTASRGAARTLWLAAGAFAMGTGIWSMHFTGMLAFDMGAPVSYGLPRTLLSVAIAVGASGLALFVVGRGAVGPRSLLMAGPIMGLGIASMHYTGMSAMRMGMSISYDPVLFGISVLIAVLASMAALYLAFRLNRRGTPHAGLLMGGSALVMGAAIAGMHYTGMAAAEFDPSGGAAAPSSALDAPVLGFGVGVLTLVILGLALLGAIVDRRFSSKAEELAESEVALRESEERFRALSDATLEGIAITEGGRILEVNRAFARLFGYDDVSELVGRDVLDYVSPSSRELVEERRASGYARSYEATGLRGDGTTFPIEIHGKLSSYKGREVRVTAVRDVSERKEAEKALRESEARHRAVVDTASDAIITMTKDGTVRSFNPGAERIFGYGTGEMVGRPLSVLMPERLRGAHETGFRRYLGGGEARVVGKGPVELAGLRKDGEEFPLELSLGEMREEGDILFTGIIRDVTGRKKAEAAMQEAAEAAEAASRAKSDFLANMSHEIRTPMNGVIGMTELLLGTPLDPEQRDYAETVRSSGEHLLSVINDILDFSKIEAGKVRLEEISFDLRATVEEVARLLAGRAEDKGLELINFVEYDVPAAVKGDPFRLRQVLTNLIGNAIKFTERGEVVLRTALVEEAGGEATVRFEVLDTGIGIEAAELERLFESFSQADASTTRRYGGTGLGLAISKQLVELMGGEIGVESVPGQGSTFHFTARLEERPEAEGGAEPGGELRGLRILIVDDNATNRKILRKQVAPWGMVSDAVESGWRAMEYLRAAAGAGEPYDLAILDMQMPNKDGLQLARSIKADPLLRDVRLVMLTSMGQRGEGEEARRAGIAAYLTKPVRQVELRDALATVAASRSTAQATTPPDDAGEDALVTRHGLAEKRAGARPHLLVAEDNPVNQKVALRTLERLGYRIDVVENGLEALEALARVPYAAVLMDVQMPGMGGYEATREIRRREGSERHTPIIAMTANAMSGDREAALASGMDDYIAKPVKAEALEGMLQNWVAREAPRPPRDLTEEGAEAFPSVDWEVLDGLRGIRGEGEPDLLVELFEIFEEDTPARIAALREAHERGDAEGLRLAAHGLKGGSGSFGARRMARIAEGVEALGRSGDLDGAAERIAELEDEFWRVCAELAASLTGAVDGGR</sequence>
<dbReference type="GO" id="GO:0000155">
    <property type="term" value="F:phosphorelay sensor kinase activity"/>
    <property type="evidence" value="ECO:0007669"/>
    <property type="project" value="InterPro"/>
</dbReference>
<feature type="transmembrane region" description="Helical" evidence="20">
    <location>
        <begin position="45"/>
        <end position="63"/>
    </location>
</feature>
<dbReference type="InterPro" id="IPR000700">
    <property type="entry name" value="PAS-assoc_C"/>
</dbReference>
<evidence type="ECO:0000256" key="7">
    <source>
        <dbReference type="ARBA" id="ARBA00022679"/>
    </source>
</evidence>
<dbReference type="SMART" id="SM00387">
    <property type="entry name" value="HATPase_c"/>
    <property type="match status" value="1"/>
</dbReference>
<keyword evidence="9" id="KW-0547">Nucleotide-binding</keyword>
<dbReference type="PROSITE" id="PS50113">
    <property type="entry name" value="PAC"/>
    <property type="match status" value="2"/>
</dbReference>
<feature type="domain" description="Response regulatory" evidence="22">
    <location>
        <begin position="925"/>
        <end position="1042"/>
    </location>
</feature>
<dbReference type="InterPro" id="IPR001789">
    <property type="entry name" value="Sig_transdc_resp-reg_receiver"/>
</dbReference>
<keyword evidence="5" id="KW-1003">Cell membrane</keyword>
<evidence type="ECO:0000256" key="11">
    <source>
        <dbReference type="ARBA" id="ARBA00022840"/>
    </source>
</evidence>
<dbReference type="Gene3D" id="1.10.287.130">
    <property type="match status" value="1"/>
</dbReference>
<feature type="transmembrane region" description="Helical" evidence="20">
    <location>
        <begin position="144"/>
        <end position="165"/>
    </location>
</feature>
<keyword evidence="28" id="KW-1185">Reference proteome</keyword>
<evidence type="ECO:0000313" key="27">
    <source>
        <dbReference type="EMBL" id="QIN79092.1"/>
    </source>
</evidence>
<dbReference type="Pfam" id="PF00512">
    <property type="entry name" value="HisKA"/>
    <property type="match status" value="1"/>
</dbReference>
<protein>
    <recommendedName>
        <fullName evidence="17">Circadian input-output histidine kinase CikA</fullName>
        <ecNumber evidence="4">2.7.13.3</ecNumber>
    </recommendedName>
    <alternativeName>
        <fullName evidence="16">Sensory/regulatory protein RpfC</fullName>
    </alternativeName>
</protein>
<dbReference type="SMART" id="SM00091">
    <property type="entry name" value="PAS"/>
    <property type="match status" value="2"/>
</dbReference>
<dbReference type="Pfam" id="PF01627">
    <property type="entry name" value="Hpt"/>
    <property type="match status" value="1"/>
</dbReference>
<keyword evidence="10" id="KW-0418">Kinase</keyword>
<dbReference type="SUPFAM" id="SSF52172">
    <property type="entry name" value="CheY-like"/>
    <property type="match status" value="2"/>
</dbReference>
<dbReference type="CDD" id="cd00082">
    <property type="entry name" value="HisKA"/>
    <property type="match status" value="1"/>
</dbReference>
<evidence type="ECO:0000259" key="24">
    <source>
        <dbReference type="PROSITE" id="PS50113"/>
    </source>
</evidence>
<dbReference type="SMART" id="SM00086">
    <property type="entry name" value="PAC"/>
    <property type="match status" value="2"/>
</dbReference>
<dbReference type="FunFam" id="3.30.565.10:FF:000010">
    <property type="entry name" value="Sensor histidine kinase RcsC"/>
    <property type="match status" value="1"/>
</dbReference>
<feature type="domain" description="PAS" evidence="23">
    <location>
        <begin position="383"/>
        <end position="453"/>
    </location>
</feature>
<dbReference type="PROSITE" id="PS50112">
    <property type="entry name" value="PAS"/>
    <property type="match status" value="2"/>
</dbReference>
<dbReference type="PROSITE" id="PS50894">
    <property type="entry name" value="HPT"/>
    <property type="match status" value="1"/>
</dbReference>
<dbReference type="Pfam" id="PF13188">
    <property type="entry name" value="PAS_8"/>
    <property type="match status" value="1"/>
</dbReference>
<dbReference type="InterPro" id="IPR000014">
    <property type="entry name" value="PAS"/>
</dbReference>
<dbReference type="InterPro" id="IPR003594">
    <property type="entry name" value="HATPase_dom"/>
</dbReference>
<dbReference type="InterPro" id="IPR008207">
    <property type="entry name" value="Sig_transdc_His_kin_Hpt_dom"/>
</dbReference>
<keyword evidence="14 20" id="KW-0472">Membrane</keyword>
<reference evidence="27 28" key="1">
    <citation type="submission" date="2019-10" db="EMBL/GenBank/DDBJ databases">
        <title>Rubrobacter sp nov SCSIO 52915 isolated from a deep-sea sediment in the South China Sea.</title>
        <authorList>
            <person name="Chen R.W."/>
        </authorList>
    </citation>
    <scope>NUCLEOTIDE SEQUENCE [LARGE SCALE GENOMIC DNA]</scope>
    <source>
        <strain evidence="27 28">SCSIO 52915</strain>
    </source>
</reference>
<feature type="modified residue" description="4-aspartylphosphate" evidence="19">
    <location>
        <position position="974"/>
    </location>
</feature>
<evidence type="ECO:0000256" key="5">
    <source>
        <dbReference type="ARBA" id="ARBA00022475"/>
    </source>
</evidence>
<dbReference type="PRINTS" id="PR00344">
    <property type="entry name" value="BCTRLSENSOR"/>
</dbReference>
<dbReference type="PANTHER" id="PTHR45339">
    <property type="entry name" value="HYBRID SIGNAL TRANSDUCTION HISTIDINE KINASE J"/>
    <property type="match status" value="1"/>
</dbReference>
<dbReference type="SUPFAM" id="SSF47226">
    <property type="entry name" value="Histidine-containing phosphotransfer domain, HPT domain"/>
    <property type="match status" value="1"/>
</dbReference>
<dbReference type="PROSITE" id="PS50110">
    <property type="entry name" value="RESPONSE_REGULATORY"/>
    <property type="match status" value="2"/>
</dbReference>
<feature type="domain" description="PAC" evidence="24">
    <location>
        <begin position="332"/>
        <end position="382"/>
    </location>
</feature>
<evidence type="ECO:0000256" key="1">
    <source>
        <dbReference type="ARBA" id="ARBA00000085"/>
    </source>
</evidence>
<dbReference type="InterPro" id="IPR004358">
    <property type="entry name" value="Sig_transdc_His_kin-like_C"/>
</dbReference>
<evidence type="ECO:0000259" key="25">
    <source>
        <dbReference type="PROSITE" id="PS50894"/>
    </source>
</evidence>
<comment type="similarity">
    <text evidence="3">In the N-terminal section; belongs to the phytochrome family.</text>
</comment>
<dbReference type="Pfam" id="PF13426">
    <property type="entry name" value="PAS_9"/>
    <property type="match status" value="1"/>
</dbReference>
<dbReference type="NCBIfam" id="TIGR00229">
    <property type="entry name" value="sensory_box"/>
    <property type="match status" value="2"/>
</dbReference>
<feature type="modified residue" description="4-aspartylphosphate" evidence="19">
    <location>
        <position position="822"/>
    </location>
</feature>
<keyword evidence="7" id="KW-0808">Transferase</keyword>
<dbReference type="EMBL" id="CP045121">
    <property type="protein sequence ID" value="QIN79092.1"/>
    <property type="molecule type" value="Genomic_DNA"/>
</dbReference>
<dbReference type="InterPro" id="IPR005330">
    <property type="entry name" value="MHYT_dom"/>
</dbReference>
<dbReference type="SUPFAM" id="SSF55874">
    <property type="entry name" value="ATPase domain of HSP90 chaperone/DNA topoisomerase II/histidine kinase"/>
    <property type="match status" value="1"/>
</dbReference>
<dbReference type="Gene3D" id="3.40.50.2300">
    <property type="match status" value="2"/>
</dbReference>
<dbReference type="RefSeq" id="WP_166396754.1">
    <property type="nucleotide sequence ID" value="NZ_CP045121.1"/>
</dbReference>
<dbReference type="CDD" id="cd16922">
    <property type="entry name" value="HATPase_EvgS-ArcB-TorS-like"/>
    <property type="match status" value="1"/>
</dbReference>
<dbReference type="Pfam" id="PF00072">
    <property type="entry name" value="Response_reg"/>
    <property type="match status" value="2"/>
</dbReference>
<dbReference type="Gene3D" id="3.30.565.10">
    <property type="entry name" value="Histidine kinase-like ATPase, C-terminal domain"/>
    <property type="match status" value="1"/>
</dbReference>
<feature type="transmembrane region" description="Helical" evidence="20">
    <location>
        <begin position="83"/>
        <end position="102"/>
    </location>
</feature>
<evidence type="ECO:0000256" key="14">
    <source>
        <dbReference type="ARBA" id="ARBA00023136"/>
    </source>
</evidence>
<evidence type="ECO:0000256" key="16">
    <source>
        <dbReference type="ARBA" id="ARBA00068150"/>
    </source>
</evidence>
<dbReference type="CDD" id="cd00130">
    <property type="entry name" value="PAS"/>
    <property type="match status" value="2"/>
</dbReference>
<proteinExistence type="inferred from homology"/>
<keyword evidence="12 20" id="KW-1133">Transmembrane helix</keyword>
<comment type="subcellular location">
    <subcellularLocation>
        <location evidence="2">Cell membrane</location>
        <topology evidence="2">Multi-pass membrane protein</topology>
    </subcellularLocation>
</comment>
<evidence type="ECO:0000256" key="8">
    <source>
        <dbReference type="ARBA" id="ARBA00022692"/>
    </source>
</evidence>
<dbReference type="Pfam" id="PF03707">
    <property type="entry name" value="MHYT"/>
    <property type="match status" value="4"/>
</dbReference>
<dbReference type="SUPFAM" id="SSF47384">
    <property type="entry name" value="Homodimeric domain of signal transducing histidine kinase"/>
    <property type="match status" value="1"/>
</dbReference>
<dbReference type="InterPro" id="IPR036097">
    <property type="entry name" value="HisK_dim/P_sf"/>
</dbReference>
<dbReference type="Gene3D" id="3.30.450.20">
    <property type="entry name" value="PAS domain"/>
    <property type="match status" value="2"/>
</dbReference>
<feature type="transmembrane region" description="Helical" evidence="20">
    <location>
        <begin position="111"/>
        <end position="132"/>
    </location>
</feature>
<dbReference type="GO" id="GO:0005524">
    <property type="term" value="F:ATP binding"/>
    <property type="evidence" value="ECO:0007669"/>
    <property type="project" value="UniProtKB-KW"/>
</dbReference>
<name>A0A6G8PXX9_9ACTN</name>
<evidence type="ECO:0000259" key="21">
    <source>
        <dbReference type="PROSITE" id="PS50109"/>
    </source>
</evidence>
<dbReference type="PROSITE" id="PS50109">
    <property type="entry name" value="HIS_KIN"/>
    <property type="match status" value="1"/>
</dbReference>
<keyword evidence="11" id="KW-0067">ATP-binding</keyword>
<dbReference type="Pfam" id="PF02518">
    <property type="entry name" value="HATPase_c"/>
    <property type="match status" value="1"/>
</dbReference>
<dbReference type="InterPro" id="IPR001610">
    <property type="entry name" value="PAC"/>
</dbReference>
<dbReference type="EC" id="2.7.13.3" evidence="4"/>
<dbReference type="KEGG" id="rmar:GBA65_11800"/>
<dbReference type="PROSITE" id="PS50924">
    <property type="entry name" value="MHYT"/>
    <property type="match status" value="1"/>
</dbReference>
<evidence type="ECO:0000256" key="4">
    <source>
        <dbReference type="ARBA" id="ARBA00012438"/>
    </source>
</evidence>
<feature type="domain" description="Histidine kinase" evidence="21">
    <location>
        <begin position="529"/>
        <end position="750"/>
    </location>
</feature>
<evidence type="ECO:0000256" key="17">
    <source>
        <dbReference type="ARBA" id="ARBA00074306"/>
    </source>
</evidence>
<dbReference type="SMART" id="SM00448">
    <property type="entry name" value="REC"/>
    <property type="match status" value="2"/>
</dbReference>
<evidence type="ECO:0000259" key="26">
    <source>
        <dbReference type="PROSITE" id="PS50924"/>
    </source>
</evidence>
<dbReference type="Gene3D" id="1.20.120.160">
    <property type="entry name" value="HPT domain"/>
    <property type="match status" value="1"/>
</dbReference>
<dbReference type="AlphaFoldDB" id="A0A6G8PXX9"/>
<organism evidence="27 28">
    <name type="scientific">Rubrobacter marinus</name>
    <dbReference type="NCBI Taxonomy" id="2653852"/>
    <lineage>
        <taxon>Bacteria</taxon>
        <taxon>Bacillati</taxon>
        <taxon>Actinomycetota</taxon>
        <taxon>Rubrobacteria</taxon>
        <taxon>Rubrobacterales</taxon>
        <taxon>Rubrobacteraceae</taxon>
        <taxon>Rubrobacter</taxon>
    </lineage>
</organism>
<dbReference type="GO" id="GO:0005886">
    <property type="term" value="C:plasma membrane"/>
    <property type="evidence" value="ECO:0007669"/>
    <property type="project" value="UniProtKB-SubCell"/>
</dbReference>
<evidence type="ECO:0000256" key="20">
    <source>
        <dbReference type="PROSITE-ProRule" id="PRU00244"/>
    </source>
</evidence>
<dbReference type="SUPFAM" id="SSF55785">
    <property type="entry name" value="PYP-like sensor domain (PAS domain)"/>
    <property type="match status" value="2"/>
</dbReference>
<feature type="domain" description="MHYT" evidence="26">
    <location>
        <begin position="10"/>
        <end position="204"/>
    </location>
</feature>
<feature type="domain" description="HPt" evidence="25">
    <location>
        <begin position="1080"/>
        <end position="1177"/>
    </location>
</feature>
<evidence type="ECO:0000256" key="9">
    <source>
        <dbReference type="ARBA" id="ARBA00022741"/>
    </source>
</evidence>
<dbReference type="InterPro" id="IPR036641">
    <property type="entry name" value="HPT_dom_sf"/>
</dbReference>
<evidence type="ECO:0000256" key="15">
    <source>
        <dbReference type="ARBA" id="ARBA00064003"/>
    </source>
</evidence>
<comment type="subunit">
    <text evidence="15">At low DSF concentrations, interacts with RpfF.</text>
</comment>
<dbReference type="CDD" id="cd00156">
    <property type="entry name" value="REC"/>
    <property type="match status" value="1"/>
</dbReference>
<dbReference type="FunFam" id="1.10.287.130:FF:000002">
    <property type="entry name" value="Two-component osmosensing histidine kinase"/>
    <property type="match status" value="1"/>
</dbReference>
<dbReference type="PANTHER" id="PTHR45339:SF1">
    <property type="entry name" value="HYBRID SIGNAL TRANSDUCTION HISTIDINE KINASE J"/>
    <property type="match status" value="1"/>
</dbReference>
<comment type="catalytic activity">
    <reaction evidence="1">
        <text>ATP + protein L-histidine = ADP + protein N-phospho-L-histidine.</text>
        <dbReference type="EC" id="2.7.13.3"/>
    </reaction>
</comment>
<evidence type="ECO:0000256" key="18">
    <source>
        <dbReference type="PROSITE-ProRule" id="PRU00110"/>
    </source>
</evidence>
<dbReference type="InterPro" id="IPR011006">
    <property type="entry name" value="CheY-like_superfamily"/>
</dbReference>
<evidence type="ECO:0000256" key="13">
    <source>
        <dbReference type="ARBA" id="ARBA00023012"/>
    </source>
</evidence>
<evidence type="ECO:0000256" key="12">
    <source>
        <dbReference type="ARBA" id="ARBA00022989"/>
    </source>
</evidence>
<evidence type="ECO:0000313" key="28">
    <source>
        <dbReference type="Proteomes" id="UP000502706"/>
    </source>
</evidence>
<dbReference type="SMART" id="SM00388">
    <property type="entry name" value="HisKA"/>
    <property type="match status" value="1"/>
</dbReference>
<feature type="transmembrane region" description="Helical" evidence="20">
    <location>
        <begin position="220"/>
        <end position="242"/>
    </location>
</feature>
<evidence type="ECO:0000256" key="2">
    <source>
        <dbReference type="ARBA" id="ARBA00004651"/>
    </source>
</evidence>
<feature type="domain" description="PAC" evidence="24">
    <location>
        <begin position="461"/>
        <end position="511"/>
    </location>
</feature>
<feature type="modified residue" description="Phosphohistidine" evidence="18">
    <location>
        <position position="1119"/>
    </location>
</feature>
<feature type="domain" description="Response regulatory" evidence="22">
    <location>
        <begin position="768"/>
        <end position="889"/>
    </location>
</feature>
<dbReference type="InterPro" id="IPR003661">
    <property type="entry name" value="HisK_dim/P_dom"/>
</dbReference>
<gene>
    <name evidence="27" type="ORF">GBA65_11800</name>
</gene>
<dbReference type="InterPro" id="IPR005467">
    <property type="entry name" value="His_kinase_dom"/>
</dbReference>
<evidence type="ECO:0000256" key="19">
    <source>
        <dbReference type="PROSITE-ProRule" id="PRU00169"/>
    </source>
</evidence>
<evidence type="ECO:0000259" key="23">
    <source>
        <dbReference type="PROSITE" id="PS50112"/>
    </source>
</evidence>
<evidence type="ECO:0000256" key="10">
    <source>
        <dbReference type="ARBA" id="ARBA00022777"/>
    </source>
</evidence>
<accession>A0A6G8PXX9</accession>
<evidence type="ECO:0000256" key="6">
    <source>
        <dbReference type="ARBA" id="ARBA00022553"/>
    </source>
</evidence>
<dbReference type="CDD" id="cd00088">
    <property type="entry name" value="HPT"/>
    <property type="match status" value="1"/>
</dbReference>
<dbReference type="CDD" id="cd17546">
    <property type="entry name" value="REC_hyHK_CKI1_RcsC-like"/>
    <property type="match status" value="1"/>
</dbReference>